<accession>U4L517</accession>
<name>U4L517_PYROM</name>
<evidence type="ECO:0000313" key="1">
    <source>
        <dbReference type="EMBL" id="CCX05140.1"/>
    </source>
</evidence>
<dbReference type="AlphaFoldDB" id="U4L517"/>
<dbReference type="Proteomes" id="UP000018144">
    <property type="component" value="Unassembled WGS sequence"/>
</dbReference>
<reference evidence="1 2" key="1">
    <citation type="journal article" date="2013" name="PLoS Genet.">
        <title>The genome and development-dependent transcriptomes of Pyronema confluens: a window into fungal evolution.</title>
        <authorList>
            <person name="Traeger S."/>
            <person name="Altegoer F."/>
            <person name="Freitag M."/>
            <person name="Gabaldon T."/>
            <person name="Kempken F."/>
            <person name="Kumar A."/>
            <person name="Marcet-Houben M."/>
            <person name="Poggeler S."/>
            <person name="Stajich J.E."/>
            <person name="Nowrousian M."/>
        </authorList>
    </citation>
    <scope>NUCLEOTIDE SEQUENCE [LARGE SCALE GENOMIC DNA]</scope>
    <source>
        <strain evidence="2">CBS 100304</strain>
        <tissue evidence="1">Vegetative mycelium</tissue>
    </source>
</reference>
<proteinExistence type="predicted"/>
<dbReference type="EMBL" id="HF935235">
    <property type="protein sequence ID" value="CCX05140.1"/>
    <property type="molecule type" value="Genomic_DNA"/>
</dbReference>
<gene>
    <name evidence="1" type="ORF">PCON_04727</name>
</gene>
<keyword evidence="2" id="KW-1185">Reference proteome</keyword>
<sequence>MCGDEIKSLREKLGMKKDLMEGKRLMESLKWPFKSGGCQKSVDKLHRLVRTFEFALAVSNHNILSETSAEVLYRLQEEQQRISDVLSIVTEVAESTAEISEILRGMKSLQARFEDQDMKEIIQWLSPL</sequence>
<protein>
    <submittedName>
        <fullName evidence="1">Similar to ankyrin [Exophiala dermatitidis NIH/UT8656] acc. no. EHY59712</fullName>
    </submittedName>
</protein>
<evidence type="ECO:0000313" key="2">
    <source>
        <dbReference type="Proteomes" id="UP000018144"/>
    </source>
</evidence>
<dbReference type="OrthoDB" id="195446at2759"/>
<organism evidence="1 2">
    <name type="scientific">Pyronema omphalodes (strain CBS 100304)</name>
    <name type="common">Pyronema confluens</name>
    <dbReference type="NCBI Taxonomy" id="1076935"/>
    <lineage>
        <taxon>Eukaryota</taxon>
        <taxon>Fungi</taxon>
        <taxon>Dikarya</taxon>
        <taxon>Ascomycota</taxon>
        <taxon>Pezizomycotina</taxon>
        <taxon>Pezizomycetes</taxon>
        <taxon>Pezizales</taxon>
        <taxon>Pyronemataceae</taxon>
        <taxon>Pyronema</taxon>
    </lineage>
</organism>